<feature type="region of interest" description="Disordered" evidence="26">
    <location>
        <begin position="1"/>
        <end position="20"/>
    </location>
</feature>
<proteinExistence type="inferred from homology"/>
<dbReference type="AlphaFoldDB" id="A0A6I8NGP9"/>
<gene>
    <name evidence="28" type="primary">NEU1</name>
</gene>
<keyword evidence="11" id="KW-0677">Repeat</keyword>
<evidence type="ECO:0000256" key="16">
    <source>
        <dbReference type="ARBA" id="ARBA00023180"/>
    </source>
</evidence>
<evidence type="ECO:0000313" key="28">
    <source>
        <dbReference type="Ensembl" id="ENSOANP00000040262.1"/>
    </source>
</evidence>
<evidence type="ECO:0000256" key="2">
    <source>
        <dbReference type="ARBA" id="ARBA00004207"/>
    </source>
</evidence>
<evidence type="ECO:0000256" key="25">
    <source>
        <dbReference type="ARBA" id="ARBA00041413"/>
    </source>
</evidence>
<dbReference type="FunFam" id="2.120.10.10:FF:000003">
    <property type="entry name" value="Neuraminidase 1"/>
    <property type="match status" value="1"/>
</dbReference>
<dbReference type="SUPFAM" id="SSF50939">
    <property type="entry name" value="Sialidases"/>
    <property type="match status" value="1"/>
</dbReference>
<dbReference type="GeneTree" id="ENSGT00950000182944"/>
<evidence type="ECO:0000256" key="26">
    <source>
        <dbReference type="SAM" id="MobiDB-lite"/>
    </source>
</evidence>
<keyword evidence="19" id="KW-0326">Glycosidase</keyword>
<dbReference type="GO" id="GO:0030054">
    <property type="term" value="C:cell junction"/>
    <property type="evidence" value="ECO:0007669"/>
    <property type="project" value="Ensembl"/>
</dbReference>
<keyword evidence="18" id="KW-0119">Carbohydrate metabolism</keyword>
<keyword evidence="16" id="KW-0325">Glycoprotein</keyword>
<dbReference type="OMA" id="THCAHYV"/>
<dbReference type="FunCoup" id="A0A6I8NGP9">
    <property type="interactions" value="226"/>
</dbReference>
<keyword evidence="17" id="KW-0458">Lysosome</keyword>
<dbReference type="Gene3D" id="2.120.10.10">
    <property type="match status" value="1"/>
</dbReference>
<feature type="domain" description="Sialidase" evidence="27">
    <location>
        <begin position="136"/>
        <end position="454"/>
    </location>
</feature>
<protein>
    <recommendedName>
        <fullName evidence="23">Sialidase-1</fullName>
        <ecNumber evidence="7">3.2.1.18</ecNumber>
    </recommendedName>
    <alternativeName>
        <fullName evidence="25">Lysosomal sialidase</fullName>
    </alternativeName>
    <alternativeName>
        <fullName evidence="24">N-acetyl-alpha-neuraminidase 1</fullName>
    </alternativeName>
</protein>
<dbReference type="GO" id="GO:0005737">
    <property type="term" value="C:cytoplasm"/>
    <property type="evidence" value="ECO:0000318"/>
    <property type="project" value="GO_Central"/>
</dbReference>
<dbReference type="InParanoid" id="A0A6I8NGP9"/>
<dbReference type="GO" id="GO:0005764">
    <property type="term" value="C:lysosome"/>
    <property type="evidence" value="ECO:0000318"/>
    <property type="project" value="GO_Central"/>
</dbReference>
<keyword evidence="20" id="KW-0968">Cytoplasmic vesicle</keyword>
<dbReference type="InterPro" id="IPR036278">
    <property type="entry name" value="Sialidase_sf"/>
</dbReference>
<dbReference type="InterPro" id="IPR011040">
    <property type="entry name" value="Sialidase"/>
</dbReference>
<organism evidence="28 29">
    <name type="scientific">Ornithorhynchus anatinus</name>
    <name type="common">Duckbill platypus</name>
    <dbReference type="NCBI Taxonomy" id="9258"/>
    <lineage>
        <taxon>Eukaryota</taxon>
        <taxon>Metazoa</taxon>
        <taxon>Chordata</taxon>
        <taxon>Craniata</taxon>
        <taxon>Vertebrata</taxon>
        <taxon>Euteleostomi</taxon>
        <taxon>Mammalia</taxon>
        <taxon>Monotremata</taxon>
        <taxon>Ornithorhynchidae</taxon>
        <taxon>Ornithorhynchus</taxon>
    </lineage>
</organism>
<accession>A0A6I8NGP9</accession>
<evidence type="ECO:0000256" key="17">
    <source>
        <dbReference type="ARBA" id="ARBA00023228"/>
    </source>
</evidence>
<feature type="compositionally biased region" description="Basic and acidic residues" evidence="26">
    <location>
        <begin position="1"/>
        <end position="17"/>
    </location>
</feature>
<evidence type="ECO:0000256" key="5">
    <source>
        <dbReference type="ARBA" id="ARBA00004541"/>
    </source>
</evidence>
<dbReference type="GO" id="GO:0004308">
    <property type="term" value="F:exo-alpha-sialidase activity"/>
    <property type="evidence" value="ECO:0000318"/>
    <property type="project" value="GO_Central"/>
</dbReference>
<name>A0A6I8NGP9_ORNAN</name>
<evidence type="ECO:0000256" key="9">
    <source>
        <dbReference type="ARBA" id="ARBA00022553"/>
    </source>
</evidence>
<evidence type="ECO:0000313" key="29">
    <source>
        <dbReference type="Proteomes" id="UP000002279"/>
    </source>
</evidence>
<dbReference type="CDD" id="cd15482">
    <property type="entry name" value="Sialidase_non-viral"/>
    <property type="match status" value="1"/>
</dbReference>
<evidence type="ECO:0000256" key="13">
    <source>
        <dbReference type="ARBA" id="ARBA00022963"/>
    </source>
</evidence>
<evidence type="ECO:0000256" key="24">
    <source>
        <dbReference type="ARBA" id="ARBA00041332"/>
    </source>
</evidence>
<keyword evidence="14" id="KW-0443">Lipid metabolism</keyword>
<evidence type="ECO:0000256" key="4">
    <source>
        <dbReference type="ARBA" id="ARBA00004236"/>
    </source>
</evidence>
<feature type="compositionally biased region" description="Pro residues" evidence="26">
    <location>
        <begin position="61"/>
        <end position="73"/>
    </location>
</feature>
<evidence type="ECO:0000256" key="3">
    <source>
        <dbReference type="ARBA" id="ARBA00004227"/>
    </source>
</evidence>
<comment type="subcellular location">
    <subcellularLocation>
        <location evidence="4">Cell membrane</location>
    </subcellularLocation>
    <subcellularLocation>
        <location evidence="5">Cytoplasmic vesicle</location>
    </subcellularLocation>
    <subcellularLocation>
        <location evidence="3">Lysosome lumen</location>
    </subcellularLocation>
    <subcellularLocation>
        <location evidence="2">Lysosome membrane</location>
        <topology evidence="2">Peripheral membrane protein</topology>
        <orientation evidence="2">Lumenal side</orientation>
    </subcellularLocation>
</comment>
<reference evidence="28" key="2">
    <citation type="submission" date="2025-08" db="UniProtKB">
        <authorList>
            <consortium name="Ensembl"/>
        </authorList>
    </citation>
    <scope>IDENTIFICATION</scope>
    <source>
        <strain evidence="28">Glennie</strain>
    </source>
</reference>
<evidence type="ECO:0000256" key="22">
    <source>
        <dbReference type="ARBA" id="ARBA00038519"/>
    </source>
</evidence>
<evidence type="ECO:0000256" key="11">
    <source>
        <dbReference type="ARBA" id="ARBA00022737"/>
    </source>
</evidence>
<dbReference type="PANTHER" id="PTHR10628">
    <property type="entry name" value="SIALIDASE"/>
    <property type="match status" value="1"/>
</dbReference>
<comment type="similarity">
    <text evidence="6">Belongs to the glycosyl hydrolase 33 family.</text>
</comment>
<dbReference type="Bgee" id="ENSOANG00000050558">
    <property type="expression patterns" value="Expressed in adult mammalian kidney and 7 other cell types or tissues"/>
</dbReference>
<evidence type="ECO:0000256" key="23">
    <source>
        <dbReference type="ARBA" id="ARBA00040509"/>
    </source>
</evidence>
<comment type="subunit">
    <text evidence="22">Interacts with cathepsin A (protective protein), beta-galactosidase and N-acetylgalactosamine-6-sulfate sulfatase in a multienzyme complex.</text>
</comment>
<dbReference type="Ensembl" id="ENSOANT00000063983.1">
    <property type="protein sequence ID" value="ENSOANP00000040262.1"/>
    <property type="gene ID" value="ENSOANG00000050558.1"/>
</dbReference>
<evidence type="ECO:0000256" key="12">
    <source>
        <dbReference type="ARBA" id="ARBA00022801"/>
    </source>
</evidence>
<keyword evidence="29" id="KW-1185">Reference proteome</keyword>
<dbReference type="PANTHER" id="PTHR10628:SF25">
    <property type="entry name" value="SIALIDASE-1"/>
    <property type="match status" value="1"/>
</dbReference>
<evidence type="ECO:0000256" key="10">
    <source>
        <dbReference type="ARBA" id="ARBA00022729"/>
    </source>
</evidence>
<keyword evidence="15" id="KW-0472">Membrane</keyword>
<reference evidence="28 29" key="1">
    <citation type="journal article" date="2008" name="Nature">
        <title>Genome analysis of the platypus reveals unique signatures of evolution.</title>
        <authorList>
            <person name="Warren W.C."/>
            <person name="Hillier L.W."/>
            <person name="Marshall Graves J.A."/>
            <person name="Birney E."/>
            <person name="Ponting C.P."/>
            <person name="Grutzner F."/>
            <person name="Belov K."/>
            <person name="Miller W."/>
            <person name="Clarke L."/>
            <person name="Chinwalla A.T."/>
            <person name="Yang S.P."/>
            <person name="Heger A."/>
            <person name="Locke D.P."/>
            <person name="Miethke P."/>
            <person name="Waters P.D."/>
            <person name="Veyrunes F."/>
            <person name="Fulton L."/>
            <person name="Fulton B."/>
            <person name="Graves T."/>
            <person name="Wallis J."/>
            <person name="Puente X.S."/>
            <person name="Lopez-Otin C."/>
            <person name="Ordonez G.R."/>
            <person name="Eichler E.E."/>
            <person name="Chen L."/>
            <person name="Cheng Z."/>
            <person name="Deakin J.E."/>
            <person name="Alsop A."/>
            <person name="Thompson K."/>
            <person name="Kirby P."/>
            <person name="Papenfuss A.T."/>
            <person name="Wakefield M.J."/>
            <person name="Olender T."/>
            <person name="Lancet D."/>
            <person name="Huttley G.A."/>
            <person name="Smit A.F."/>
            <person name="Pask A."/>
            <person name="Temple-Smith P."/>
            <person name="Batzer M.A."/>
            <person name="Walker J.A."/>
            <person name="Konkel M.K."/>
            <person name="Harris R.S."/>
            <person name="Whittington C.M."/>
            <person name="Wong E.S."/>
            <person name="Gemmell N.J."/>
            <person name="Buschiazzo E."/>
            <person name="Vargas Jentzsch I.M."/>
            <person name="Merkel A."/>
            <person name="Schmitz J."/>
            <person name="Zemann A."/>
            <person name="Churakov G."/>
            <person name="Kriegs J.O."/>
            <person name="Brosius J."/>
            <person name="Murchison E.P."/>
            <person name="Sachidanandam R."/>
            <person name="Smith C."/>
            <person name="Hannon G.J."/>
            <person name="Tsend-Ayush E."/>
            <person name="McMillan D."/>
            <person name="Attenborough R."/>
            <person name="Rens W."/>
            <person name="Ferguson-Smith M."/>
            <person name="Lefevre C.M."/>
            <person name="Sharp J.A."/>
            <person name="Nicholas K.R."/>
            <person name="Ray D.A."/>
            <person name="Kube M."/>
            <person name="Reinhardt R."/>
            <person name="Pringle T.H."/>
            <person name="Taylor J."/>
            <person name="Jones R.C."/>
            <person name="Nixon B."/>
            <person name="Dacheux J.L."/>
            <person name="Niwa H."/>
            <person name="Sekita Y."/>
            <person name="Huang X."/>
            <person name="Stark A."/>
            <person name="Kheradpour P."/>
            <person name="Kellis M."/>
            <person name="Flicek P."/>
            <person name="Chen Y."/>
            <person name="Webber C."/>
            <person name="Hardison R."/>
            <person name="Nelson J."/>
            <person name="Hallsworth-Pepin K."/>
            <person name="Delehaunty K."/>
            <person name="Markovic C."/>
            <person name="Minx P."/>
            <person name="Feng Y."/>
            <person name="Kremitzki C."/>
            <person name="Mitreva M."/>
            <person name="Glasscock J."/>
            <person name="Wylie T."/>
            <person name="Wohldmann P."/>
            <person name="Thiru P."/>
            <person name="Nhan M.N."/>
            <person name="Pohl C.S."/>
            <person name="Smith S.M."/>
            <person name="Hou S."/>
            <person name="Nefedov M."/>
            <person name="de Jong P.J."/>
            <person name="Renfree M.B."/>
            <person name="Mardis E.R."/>
            <person name="Wilson R.K."/>
        </authorList>
    </citation>
    <scope>NUCLEOTIDE SEQUENCE [LARGE SCALE GENOMIC DNA]</scope>
    <source>
        <strain evidence="28 29">Glennie</strain>
    </source>
</reference>
<sequence length="492" mass="53097">MGEREAERRPGRAEPRWGRPGPLLLLPTLFLLLGGNPGWGLRGLGVEDAGQVSPRLSLPPRSGPPLPSPPLPSPGLHPDPRLLFLLFLLLLFLLLLRRPGQVQPLVTLEQLLWVSGKQIGSVDTFRIPLIAATPRGTLLAFAEARKMSASDAGAKFIASRRSVDGGSTWSPTAFIVDDGEAPDGLNLGAVVSDEDTGVVFLFFSLCAHQAGCPVSSTMLIWSKDDGVSWSAPRNLSLEIGTETFAPGPGSGIQKRHEPQRGRLIVCGHGTLDRDGVFCLLSDDHGASWRYGASLRGLPFGQPKHDHDFNPDECQPYELPDGSVVINARNQNNYHCRCRIILRSYDACETLRPRDVTFDSELVDPVVAAGAVATRSGLVFFSNPAHPKQRELGGGGERGRGSRRGAGPQRDHLAACPAGVNLTLRWSLSNDSSWGKETVQLWPGPSGYSSLATVEAANSQGNWASQLYVLYEKGRSHYTEAISLVKVSVYGTL</sequence>
<dbReference type="GO" id="GO:0016020">
    <property type="term" value="C:membrane"/>
    <property type="evidence" value="ECO:0000318"/>
    <property type="project" value="GO_Central"/>
</dbReference>
<evidence type="ECO:0000256" key="1">
    <source>
        <dbReference type="ARBA" id="ARBA00000427"/>
    </source>
</evidence>
<evidence type="ECO:0000256" key="19">
    <source>
        <dbReference type="ARBA" id="ARBA00023295"/>
    </source>
</evidence>
<evidence type="ECO:0000256" key="21">
    <source>
        <dbReference type="ARBA" id="ARBA00037235"/>
    </source>
</evidence>
<dbReference type="Proteomes" id="UP000002279">
    <property type="component" value="Chromosome X5"/>
</dbReference>
<reference evidence="28" key="3">
    <citation type="submission" date="2025-09" db="UniProtKB">
        <authorList>
            <consortium name="Ensembl"/>
        </authorList>
    </citation>
    <scope>IDENTIFICATION</scope>
    <source>
        <strain evidence="28">Glennie</strain>
    </source>
</reference>
<feature type="region of interest" description="Disordered" evidence="26">
    <location>
        <begin position="383"/>
        <end position="410"/>
    </location>
</feature>
<keyword evidence="9" id="KW-0597">Phosphoprotein</keyword>
<feature type="region of interest" description="Disordered" evidence="26">
    <location>
        <begin position="52"/>
        <end position="73"/>
    </location>
</feature>
<dbReference type="GO" id="GO:0043202">
    <property type="term" value="C:lysosomal lumen"/>
    <property type="evidence" value="ECO:0007669"/>
    <property type="project" value="UniProtKB-SubCell"/>
</dbReference>
<dbReference type="GO" id="GO:0005765">
    <property type="term" value="C:lysosomal membrane"/>
    <property type="evidence" value="ECO:0007669"/>
    <property type="project" value="UniProtKB-SubCell"/>
</dbReference>
<dbReference type="GO" id="GO:0006689">
    <property type="term" value="P:ganglioside catabolic process"/>
    <property type="evidence" value="ECO:0000318"/>
    <property type="project" value="GO_Central"/>
</dbReference>
<dbReference type="GO" id="GO:0031410">
    <property type="term" value="C:cytoplasmic vesicle"/>
    <property type="evidence" value="ECO:0007669"/>
    <property type="project" value="UniProtKB-SubCell"/>
</dbReference>
<comment type="function">
    <text evidence="21">Catalyzes the removal of sialic acid (N-acetylneuraminic acid) moieties from glycoproteins and glycolipids. To be active, it is strictly dependent on its presence in the multienzyme complex. Appears to have a preference for alpha 2-3 and alpha 2-6 sialyl linkage.</text>
</comment>
<evidence type="ECO:0000256" key="7">
    <source>
        <dbReference type="ARBA" id="ARBA00012733"/>
    </source>
</evidence>
<evidence type="ECO:0000256" key="18">
    <source>
        <dbReference type="ARBA" id="ARBA00023277"/>
    </source>
</evidence>
<dbReference type="EC" id="3.2.1.18" evidence="7"/>
<dbReference type="InterPro" id="IPR026856">
    <property type="entry name" value="Sialidase_fam"/>
</dbReference>
<keyword evidence="12" id="KW-0378">Hydrolase</keyword>
<keyword evidence="13" id="KW-0442">Lipid degradation</keyword>
<evidence type="ECO:0000256" key="8">
    <source>
        <dbReference type="ARBA" id="ARBA00022475"/>
    </source>
</evidence>
<evidence type="ECO:0000256" key="15">
    <source>
        <dbReference type="ARBA" id="ARBA00023136"/>
    </source>
</evidence>
<evidence type="ECO:0000256" key="20">
    <source>
        <dbReference type="ARBA" id="ARBA00023329"/>
    </source>
</evidence>
<evidence type="ECO:0000256" key="6">
    <source>
        <dbReference type="ARBA" id="ARBA00009348"/>
    </source>
</evidence>
<dbReference type="Pfam" id="PF13088">
    <property type="entry name" value="BNR_2"/>
    <property type="match status" value="1"/>
</dbReference>
<evidence type="ECO:0000259" key="27">
    <source>
        <dbReference type="Pfam" id="PF13088"/>
    </source>
</evidence>
<dbReference type="GO" id="GO:0005886">
    <property type="term" value="C:plasma membrane"/>
    <property type="evidence" value="ECO:0007669"/>
    <property type="project" value="UniProtKB-SubCell"/>
</dbReference>
<evidence type="ECO:0000256" key="14">
    <source>
        <dbReference type="ARBA" id="ARBA00023098"/>
    </source>
</evidence>
<keyword evidence="10" id="KW-0732">Signal</keyword>
<dbReference type="GO" id="GO:0009313">
    <property type="term" value="P:oligosaccharide catabolic process"/>
    <property type="evidence" value="ECO:0000318"/>
    <property type="project" value="GO_Central"/>
</dbReference>
<comment type="catalytic activity">
    <reaction evidence="1">
        <text>Hydrolysis of alpha-(2-&gt;3)-, alpha-(2-&gt;6)-, alpha-(2-&gt;8)- glycosidic linkages of terminal sialic acid residues in oligosaccharides, glycoproteins, glycolipids, colominic acid and synthetic substrates.</text>
        <dbReference type="EC" id="3.2.1.18"/>
    </reaction>
</comment>
<keyword evidence="8" id="KW-1003">Cell membrane</keyword>